<gene>
    <name evidence="1" type="ORF">EG68_01553</name>
</gene>
<sequence>MANIYARDAVGQYFDDRLINEFISNPLTYVSGRVDEIQDFEFVLKDFVKTFDPLMPVHPRSYSPVRKLTSINITQVGCSYTRRSPEDHVKLLAVCYYNHPTGYFLNTLDYPVGDKPDCGRTGNETNIANSGRYRTCFSSSTSGRAFASPMFRPHWYFMLCVLSVNLYLFQV</sequence>
<dbReference type="EMBL" id="JTDE01000491">
    <property type="protein sequence ID" value="KAF7261088.1"/>
    <property type="molecule type" value="Genomic_DNA"/>
</dbReference>
<evidence type="ECO:0000313" key="2">
    <source>
        <dbReference type="Proteomes" id="UP000822476"/>
    </source>
</evidence>
<dbReference type="Proteomes" id="UP000822476">
    <property type="component" value="Unassembled WGS sequence"/>
</dbReference>
<reference evidence="1" key="1">
    <citation type="submission" date="2019-07" db="EMBL/GenBank/DDBJ databases">
        <title>Annotation for the trematode Paragonimus miyazaki's.</title>
        <authorList>
            <person name="Choi Y.-J."/>
        </authorList>
    </citation>
    <scope>NUCLEOTIDE SEQUENCE</scope>
    <source>
        <strain evidence="1">Japan</strain>
    </source>
</reference>
<evidence type="ECO:0000313" key="1">
    <source>
        <dbReference type="EMBL" id="KAF7261088.1"/>
    </source>
</evidence>
<protein>
    <submittedName>
        <fullName evidence="1">Uncharacterized protein</fullName>
    </submittedName>
</protein>
<accession>A0A8S9ZAR1</accession>
<dbReference type="AlphaFoldDB" id="A0A8S9ZAR1"/>
<keyword evidence="2" id="KW-1185">Reference proteome</keyword>
<organism evidence="1 2">
    <name type="scientific">Paragonimus skrjabini miyazakii</name>
    <dbReference type="NCBI Taxonomy" id="59628"/>
    <lineage>
        <taxon>Eukaryota</taxon>
        <taxon>Metazoa</taxon>
        <taxon>Spiralia</taxon>
        <taxon>Lophotrochozoa</taxon>
        <taxon>Platyhelminthes</taxon>
        <taxon>Trematoda</taxon>
        <taxon>Digenea</taxon>
        <taxon>Plagiorchiida</taxon>
        <taxon>Troglotremata</taxon>
        <taxon>Troglotrematidae</taxon>
        <taxon>Paragonimus</taxon>
    </lineage>
</organism>
<comment type="caution">
    <text evidence="1">The sequence shown here is derived from an EMBL/GenBank/DDBJ whole genome shotgun (WGS) entry which is preliminary data.</text>
</comment>
<proteinExistence type="predicted"/>
<name>A0A8S9ZAR1_9TREM</name>